<evidence type="ECO:0000313" key="3">
    <source>
        <dbReference type="Proteomes" id="UP000001194"/>
    </source>
</evidence>
<proteinExistence type="predicted"/>
<dbReference type="KEGG" id="lbc:LACBIDRAFT_304107"/>
<reference evidence="2 3" key="1">
    <citation type="journal article" date="2008" name="Nature">
        <title>The genome of Laccaria bicolor provides insights into mycorrhizal symbiosis.</title>
        <authorList>
            <person name="Martin F."/>
            <person name="Aerts A."/>
            <person name="Ahren D."/>
            <person name="Brun A."/>
            <person name="Danchin E.G.J."/>
            <person name="Duchaussoy F."/>
            <person name="Gibon J."/>
            <person name="Kohler A."/>
            <person name="Lindquist E."/>
            <person name="Pereda V."/>
            <person name="Salamov A."/>
            <person name="Shapiro H.J."/>
            <person name="Wuyts J."/>
            <person name="Blaudez D."/>
            <person name="Buee M."/>
            <person name="Brokstein P."/>
            <person name="Canbaeck B."/>
            <person name="Cohen D."/>
            <person name="Courty P.E."/>
            <person name="Coutinho P.M."/>
            <person name="Delaruelle C."/>
            <person name="Detter J.C."/>
            <person name="Deveau A."/>
            <person name="DiFazio S."/>
            <person name="Duplessis S."/>
            <person name="Fraissinet-Tachet L."/>
            <person name="Lucic E."/>
            <person name="Frey-Klett P."/>
            <person name="Fourrey C."/>
            <person name="Feussner I."/>
            <person name="Gay G."/>
            <person name="Grimwood J."/>
            <person name="Hoegger P.J."/>
            <person name="Jain P."/>
            <person name="Kilaru S."/>
            <person name="Labbe J."/>
            <person name="Lin Y.C."/>
            <person name="Legue V."/>
            <person name="Le Tacon F."/>
            <person name="Marmeisse R."/>
            <person name="Melayah D."/>
            <person name="Montanini B."/>
            <person name="Muratet M."/>
            <person name="Nehls U."/>
            <person name="Niculita-Hirzel H."/>
            <person name="Oudot-Le Secq M.P."/>
            <person name="Peter M."/>
            <person name="Quesneville H."/>
            <person name="Rajashekar B."/>
            <person name="Reich M."/>
            <person name="Rouhier N."/>
            <person name="Schmutz J."/>
            <person name="Yin T."/>
            <person name="Chalot M."/>
            <person name="Henrissat B."/>
            <person name="Kuees U."/>
            <person name="Lucas S."/>
            <person name="Van de Peer Y."/>
            <person name="Podila G.K."/>
            <person name="Polle A."/>
            <person name="Pukkila P.J."/>
            <person name="Richardson P.M."/>
            <person name="Rouze P."/>
            <person name="Sanders I.R."/>
            <person name="Stajich J.E."/>
            <person name="Tunlid A."/>
            <person name="Tuskan G."/>
            <person name="Grigoriev I.V."/>
        </authorList>
    </citation>
    <scope>NUCLEOTIDE SEQUENCE [LARGE SCALE GENOMIC DNA]</scope>
    <source>
        <strain evidence="3">S238N-H82 / ATCC MYA-4686</strain>
    </source>
</reference>
<feature type="transmembrane region" description="Helical" evidence="1">
    <location>
        <begin position="77"/>
        <end position="96"/>
    </location>
</feature>
<dbReference type="AlphaFoldDB" id="B0DKY9"/>
<accession>B0DKY9</accession>
<gene>
    <name evidence="2" type="ORF">LACBIDRAFT_304107</name>
</gene>
<keyword evidence="3" id="KW-1185">Reference proteome</keyword>
<dbReference type="InParanoid" id="B0DKY9"/>
<name>B0DKY9_LACBS</name>
<sequence length="97" mass="9354">MSFQFLQRLIGPALVTVGVATLLPVAGLGLLTVLGFGAGGIVAGSLAASIQSAVYGAFTCGVFATCTSIAATAAAPAAGGIVASVLSMVAGLGLWLW</sequence>
<keyword evidence="1" id="KW-1133">Transmembrane helix</keyword>
<evidence type="ECO:0000313" key="2">
    <source>
        <dbReference type="EMBL" id="EDR04732.1"/>
    </source>
</evidence>
<keyword evidence="1" id="KW-0472">Membrane</keyword>
<dbReference type="InterPro" id="IPR038213">
    <property type="entry name" value="IFI6/IFI27-like_sf"/>
</dbReference>
<keyword evidence="1" id="KW-0812">Transmembrane</keyword>
<dbReference type="RefSeq" id="XP_001884556.1">
    <property type="nucleotide sequence ID" value="XM_001884521.1"/>
</dbReference>
<organism evidence="3">
    <name type="scientific">Laccaria bicolor (strain S238N-H82 / ATCC MYA-4686)</name>
    <name type="common">Bicoloured deceiver</name>
    <name type="synonym">Laccaria laccata var. bicolor</name>
    <dbReference type="NCBI Taxonomy" id="486041"/>
    <lineage>
        <taxon>Eukaryota</taxon>
        <taxon>Fungi</taxon>
        <taxon>Dikarya</taxon>
        <taxon>Basidiomycota</taxon>
        <taxon>Agaricomycotina</taxon>
        <taxon>Agaricomycetes</taxon>
        <taxon>Agaricomycetidae</taxon>
        <taxon>Agaricales</taxon>
        <taxon>Agaricineae</taxon>
        <taxon>Hydnangiaceae</taxon>
        <taxon>Laccaria</taxon>
    </lineage>
</organism>
<dbReference type="Gene3D" id="6.10.110.10">
    <property type="match status" value="1"/>
</dbReference>
<dbReference type="OrthoDB" id="3068660at2759"/>
<evidence type="ECO:0000256" key="1">
    <source>
        <dbReference type="SAM" id="Phobius"/>
    </source>
</evidence>
<dbReference type="GeneID" id="6080173"/>
<feature type="transmembrane region" description="Helical" evidence="1">
    <location>
        <begin position="12"/>
        <end position="41"/>
    </location>
</feature>
<protein>
    <submittedName>
        <fullName evidence="2">Predicted protein</fullName>
    </submittedName>
</protein>
<dbReference type="Proteomes" id="UP000001194">
    <property type="component" value="Unassembled WGS sequence"/>
</dbReference>
<dbReference type="HOGENOM" id="CLU_2347063_0_0_1"/>
<dbReference type="EMBL" id="DS547116">
    <property type="protein sequence ID" value="EDR04732.1"/>
    <property type="molecule type" value="Genomic_DNA"/>
</dbReference>